<evidence type="ECO:0000256" key="1">
    <source>
        <dbReference type="SAM" id="SignalP"/>
    </source>
</evidence>
<evidence type="ECO:0000313" key="3">
    <source>
        <dbReference type="Proteomes" id="UP001497516"/>
    </source>
</evidence>
<dbReference type="EMBL" id="OZ034817">
    <property type="protein sequence ID" value="CAL1385943.1"/>
    <property type="molecule type" value="Genomic_DNA"/>
</dbReference>
<dbReference type="AlphaFoldDB" id="A0AAV2EK52"/>
<proteinExistence type="predicted"/>
<keyword evidence="3" id="KW-1185">Reference proteome</keyword>
<reference evidence="2 3" key="1">
    <citation type="submission" date="2024-04" db="EMBL/GenBank/DDBJ databases">
        <authorList>
            <person name="Fracassetti M."/>
        </authorList>
    </citation>
    <scope>NUCLEOTIDE SEQUENCE [LARGE SCALE GENOMIC DNA]</scope>
</reference>
<evidence type="ECO:0000313" key="2">
    <source>
        <dbReference type="EMBL" id="CAL1385943.1"/>
    </source>
</evidence>
<gene>
    <name evidence="2" type="ORF">LTRI10_LOCUS27041</name>
</gene>
<sequence>MRALAILLTILFATVFLSASSLKLPQPPPVPSEWKPIKDLKAADVAAVAEAAVKQFNDKLPAGSKEQLKLESVENGDVKVFDDGKSVYRFHLKTDTNGGVGPGKVQLYEVVVGVADDKSGEKMKQLLAFLPVLN</sequence>
<name>A0AAV2EK52_9ROSI</name>
<dbReference type="Proteomes" id="UP001497516">
    <property type="component" value="Chromosome 4"/>
</dbReference>
<dbReference type="Gene3D" id="3.10.450.10">
    <property type="match status" value="1"/>
</dbReference>
<keyword evidence="1" id="KW-0732">Signal</keyword>
<evidence type="ECO:0008006" key="4">
    <source>
        <dbReference type="Google" id="ProtNLM"/>
    </source>
</evidence>
<organism evidence="2 3">
    <name type="scientific">Linum trigynum</name>
    <dbReference type="NCBI Taxonomy" id="586398"/>
    <lineage>
        <taxon>Eukaryota</taxon>
        <taxon>Viridiplantae</taxon>
        <taxon>Streptophyta</taxon>
        <taxon>Embryophyta</taxon>
        <taxon>Tracheophyta</taxon>
        <taxon>Spermatophyta</taxon>
        <taxon>Magnoliopsida</taxon>
        <taxon>eudicotyledons</taxon>
        <taxon>Gunneridae</taxon>
        <taxon>Pentapetalae</taxon>
        <taxon>rosids</taxon>
        <taxon>fabids</taxon>
        <taxon>Malpighiales</taxon>
        <taxon>Linaceae</taxon>
        <taxon>Linum</taxon>
    </lineage>
</organism>
<feature type="signal peptide" evidence="1">
    <location>
        <begin position="1"/>
        <end position="19"/>
    </location>
</feature>
<accession>A0AAV2EK52</accession>
<feature type="chain" id="PRO_5043527961" description="Cystatin domain-containing protein" evidence="1">
    <location>
        <begin position="20"/>
        <end position="134"/>
    </location>
</feature>
<protein>
    <recommendedName>
        <fullName evidence="4">Cystatin domain-containing protein</fullName>
    </recommendedName>
</protein>